<keyword evidence="2" id="KW-1185">Reference proteome</keyword>
<organism evidence="1 2">
    <name type="scientific">Lysinibacillus louembei</name>
    <dbReference type="NCBI Taxonomy" id="1470088"/>
    <lineage>
        <taxon>Bacteria</taxon>
        <taxon>Bacillati</taxon>
        <taxon>Bacillota</taxon>
        <taxon>Bacilli</taxon>
        <taxon>Bacillales</taxon>
        <taxon>Bacillaceae</taxon>
        <taxon>Lysinibacillus</taxon>
    </lineage>
</organism>
<accession>A0ABZ0RYD8</accession>
<reference evidence="1 2" key="1">
    <citation type="submission" date="2023-09" db="EMBL/GenBank/DDBJ databases">
        <authorList>
            <person name="Page C.A."/>
            <person name="Perez-Diaz I.M."/>
        </authorList>
    </citation>
    <scope>NUCLEOTIDE SEQUENCE [LARGE SCALE GENOMIC DNA]</scope>
    <source>
        <strain evidence="1 2">Ll15</strain>
    </source>
</reference>
<evidence type="ECO:0000313" key="1">
    <source>
        <dbReference type="EMBL" id="WPK12419.1"/>
    </source>
</evidence>
<dbReference type="EMBL" id="CP137624">
    <property type="protein sequence ID" value="WPK12419.1"/>
    <property type="molecule type" value="Genomic_DNA"/>
</dbReference>
<evidence type="ECO:0008006" key="3">
    <source>
        <dbReference type="Google" id="ProtNLM"/>
    </source>
</evidence>
<proteinExistence type="predicted"/>
<gene>
    <name evidence="1" type="ORF">R6U77_01635</name>
</gene>
<evidence type="ECO:0000313" key="2">
    <source>
        <dbReference type="Proteomes" id="UP001322664"/>
    </source>
</evidence>
<protein>
    <recommendedName>
        <fullName evidence="3">Flagellar protein</fullName>
    </recommendedName>
</protein>
<dbReference type="RefSeq" id="WP_319837166.1">
    <property type="nucleotide sequence ID" value="NZ_CP137624.1"/>
</dbReference>
<dbReference type="NCBIfam" id="TIGR03826">
    <property type="entry name" value="YvyF"/>
    <property type="match status" value="1"/>
</dbReference>
<dbReference type="InterPro" id="IPR022258">
    <property type="entry name" value="Flagellar_operon_YvyF"/>
</dbReference>
<sequence length="137" mass="15949">MAEIRNCPECNEFFNYTGLRDVCHKCAQKEEDLYQIVYRFLRKRENRAANVERIEEATGVSKDLLYKWVRKGRLHPATFPNLGYPCDNCGRLTTTGKLCDNCQNDLKSDLRTFDAAKEFRDNIAQAERGTYLADKKK</sequence>
<dbReference type="Proteomes" id="UP001322664">
    <property type="component" value="Chromosome"/>
</dbReference>
<name>A0ABZ0RYD8_9BACI</name>